<dbReference type="Pfam" id="PF13400">
    <property type="entry name" value="Tad"/>
    <property type="match status" value="1"/>
</dbReference>
<dbReference type="Proteomes" id="UP000001661">
    <property type="component" value="Chromosome"/>
</dbReference>
<accession>D9QTL8</accession>
<evidence type="ECO:0000259" key="2">
    <source>
        <dbReference type="Pfam" id="PF13400"/>
    </source>
</evidence>
<keyword evidence="4" id="KW-1185">Reference proteome</keyword>
<gene>
    <name evidence="3" type="ordered locus">Acear_0232</name>
</gene>
<keyword evidence="1" id="KW-0812">Transmembrane</keyword>
<feature type="domain" description="Putative Flp pilus-assembly TadG-like N-terminal" evidence="2">
    <location>
        <begin position="10"/>
        <end position="56"/>
    </location>
</feature>
<reference evidence="3 4" key="1">
    <citation type="journal article" date="2010" name="Stand. Genomic Sci.">
        <title>Complete genome sequence of Acetohalobium arabaticum type strain (Z-7288).</title>
        <authorList>
            <person name="Sikorski J."/>
            <person name="Lapidus A."/>
            <person name="Chertkov O."/>
            <person name="Lucas S."/>
            <person name="Copeland A."/>
            <person name="Glavina Del Rio T."/>
            <person name="Nolan M."/>
            <person name="Tice H."/>
            <person name="Cheng J.F."/>
            <person name="Han C."/>
            <person name="Brambilla E."/>
            <person name="Pitluck S."/>
            <person name="Liolios K."/>
            <person name="Ivanova N."/>
            <person name="Mavromatis K."/>
            <person name="Mikhailova N."/>
            <person name="Pati A."/>
            <person name="Bruce D."/>
            <person name="Detter C."/>
            <person name="Tapia R."/>
            <person name="Goodwin L."/>
            <person name="Chen A."/>
            <person name="Palaniappan K."/>
            <person name="Land M."/>
            <person name="Hauser L."/>
            <person name="Chang Y.J."/>
            <person name="Jeffries C.D."/>
            <person name="Rohde M."/>
            <person name="Goker M."/>
            <person name="Spring S."/>
            <person name="Woyke T."/>
            <person name="Bristow J."/>
            <person name="Eisen J.A."/>
            <person name="Markowitz V."/>
            <person name="Hugenholtz P."/>
            <person name="Kyrpides N.C."/>
            <person name="Klenk H.P."/>
        </authorList>
    </citation>
    <scope>NUCLEOTIDE SEQUENCE [LARGE SCALE GENOMIC DNA]</scope>
    <source>
        <strain evidence="4">ATCC 49924 / DSM 5501 / Z-7288</strain>
    </source>
</reference>
<proteinExistence type="predicted"/>
<protein>
    <recommendedName>
        <fullName evidence="2">Putative Flp pilus-assembly TadG-like N-terminal domain-containing protein</fullName>
    </recommendedName>
</protein>
<evidence type="ECO:0000313" key="4">
    <source>
        <dbReference type="Proteomes" id="UP000001661"/>
    </source>
</evidence>
<dbReference type="AlphaFoldDB" id="D9QTL8"/>
<evidence type="ECO:0000256" key="1">
    <source>
        <dbReference type="SAM" id="Phobius"/>
    </source>
</evidence>
<name>D9QTL8_ACEAZ</name>
<feature type="transmembrane region" description="Helical" evidence="1">
    <location>
        <begin position="12"/>
        <end position="37"/>
    </location>
</feature>
<dbReference type="EMBL" id="CP002105">
    <property type="protein sequence ID" value="ADL11782.1"/>
    <property type="molecule type" value="Genomic_DNA"/>
</dbReference>
<dbReference type="OrthoDB" id="5447051at2"/>
<dbReference type="InterPro" id="IPR028087">
    <property type="entry name" value="Tad_N"/>
</dbReference>
<dbReference type="STRING" id="574087.Acear_0232"/>
<evidence type="ECO:0000313" key="3">
    <source>
        <dbReference type="EMBL" id="ADL11782.1"/>
    </source>
</evidence>
<dbReference type="RefSeq" id="WP_013277228.1">
    <property type="nucleotide sequence ID" value="NC_014378.1"/>
</dbReference>
<sequence length="307" mass="32705">MSLINSQKGTVIVVVALMMTVFISFLALVIDIGSLYLERIRLVNTLDAAALAGVQDLPDDSQQAETVALDYASRNGLDNNVTVEITDDDHQIGLSGSKQVGMNFAVIFGIDQVEVAASSKARVGHVTAVTGAVPFGVVSQNFVYGDKYYLKYGAGGDEVASGRNGNFGALALGGTGANNYEDNIKYGYDSSLEVGQDVTTEPGNMAGPTTRGVEYRMDQSRTVPACSYDSVEADCPRLVMVPVIDELGKGRSTSTIVGFAAFFLEGLTNEQGNNAYVEGRFISWLTESGKLGSEGEDFNLRTVELIE</sequence>
<organism evidence="3 4">
    <name type="scientific">Acetohalobium arabaticum (strain ATCC 49924 / DSM 5501 / Z-7288)</name>
    <dbReference type="NCBI Taxonomy" id="574087"/>
    <lineage>
        <taxon>Bacteria</taxon>
        <taxon>Bacillati</taxon>
        <taxon>Bacillota</taxon>
        <taxon>Clostridia</taxon>
        <taxon>Halanaerobiales</taxon>
        <taxon>Halobacteroidaceae</taxon>
        <taxon>Acetohalobium</taxon>
    </lineage>
</organism>
<dbReference type="KEGG" id="aar:Acear_0232"/>
<dbReference type="HOGENOM" id="CLU_068230_0_0_9"/>
<keyword evidence="1" id="KW-0472">Membrane</keyword>
<dbReference type="eggNOG" id="COG4655">
    <property type="taxonomic scope" value="Bacteria"/>
</dbReference>
<keyword evidence="1" id="KW-1133">Transmembrane helix</keyword>